<sequence length="264" mass="28767">MQDPINAVVIFLILCASAALGFFIHTRLPEKHKSPESISLVQLVVMLLVNFTAIVLGLLTTSVKSGFDSAYAARGNDAAQIVQLDRCLRDYGPETAAIRAQLRGYVAAVIASTWPDEPRPTGVAYPDTAEMPQFGEAPRLSTVLGDAGLEIRSLEPTTSLQRNVFSACEAQYRDVLKARWKVIEGARASISPPFYWVLVFWLAILFGSFGLTTRPNTTIMTIIALCALSITIAVFIILDLDEPYGGLFGIPSTAMREALADMMH</sequence>
<keyword evidence="1" id="KW-1133">Transmembrane helix</keyword>
<feature type="transmembrane region" description="Helical" evidence="1">
    <location>
        <begin position="38"/>
        <end position="59"/>
    </location>
</feature>
<dbReference type="Pfam" id="PF14023">
    <property type="entry name" value="Bestrophin-like"/>
    <property type="match status" value="1"/>
</dbReference>
<dbReference type="RefSeq" id="WP_243068454.1">
    <property type="nucleotide sequence ID" value="NZ_JAIVFK010000001.1"/>
</dbReference>
<protein>
    <recommendedName>
        <fullName evidence="4">DUF4239 domain-containing protein</fullName>
    </recommendedName>
</protein>
<comment type="caution">
    <text evidence="2">The sequence shown here is derived from an EMBL/GenBank/DDBJ whole genome shotgun (WGS) entry which is preliminary data.</text>
</comment>
<organism evidence="2 3">
    <name type="scientific">Candidatus Rhodoblastus alkanivorans</name>
    <dbReference type="NCBI Taxonomy" id="2954117"/>
    <lineage>
        <taxon>Bacteria</taxon>
        <taxon>Pseudomonadati</taxon>
        <taxon>Pseudomonadota</taxon>
        <taxon>Alphaproteobacteria</taxon>
        <taxon>Hyphomicrobiales</taxon>
        <taxon>Rhodoblastaceae</taxon>
        <taxon>Rhodoblastus</taxon>
    </lineage>
</organism>
<feature type="transmembrane region" description="Helical" evidence="1">
    <location>
        <begin position="6"/>
        <end position="26"/>
    </location>
</feature>
<proteinExistence type="predicted"/>
<evidence type="ECO:0000313" key="3">
    <source>
        <dbReference type="Proteomes" id="UP001139104"/>
    </source>
</evidence>
<evidence type="ECO:0008006" key="4">
    <source>
        <dbReference type="Google" id="ProtNLM"/>
    </source>
</evidence>
<dbReference type="Proteomes" id="UP001139104">
    <property type="component" value="Unassembled WGS sequence"/>
</dbReference>
<evidence type="ECO:0000313" key="2">
    <source>
        <dbReference type="EMBL" id="MCI4684563.1"/>
    </source>
</evidence>
<feature type="transmembrane region" description="Helical" evidence="1">
    <location>
        <begin position="194"/>
        <end position="212"/>
    </location>
</feature>
<feature type="transmembrane region" description="Helical" evidence="1">
    <location>
        <begin position="219"/>
        <end position="238"/>
    </location>
</feature>
<keyword evidence="3" id="KW-1185">Reference proteome</keyword>
<dbReference type="InterPro" id="IPR025333">
    <property type="entry name" value="DUF4239"/>
</dbReference>
<name>A0ABS9ZA90_9HYPH</name>
<accession>A0ABS9ZA90</accession>
<dbReference type="EMBL" id="JAIVFP010000001">
    <property type="protein sequence ID" value="MCI4684563.1"/>
    <property type="molecule type" value="Genomic_DNA"/>
</dbReference>
<keyword evidence="1" id="KW-0812">Transmembrane</keyword>
<evidence type="ECO:0000256" key="1">
    <source>
        <dbReference type="SAM" id="Phobius"/>
    </source>
</evidence>
<reference evidence="2" key="1">
    <citation type="journal article" date="2022" name="ISME J.">
        <title>Identification of active gaseous-alkane degraders at natural gas seeps.</title>
        <authorList>
            <person name="Farhan Ul Haque M."/>
            <person name="Hernandez M."/>
            <person name="Crombie A.T."/>
            <person name="Murrell J.C."/>
        </authorList>
    </citation>
    <scope>NUCLEOTIDE SEQUENCE</scope>
    <source>
        <strain evidence="2">PC2</strain>
    </source>
</reference>
<keyword evidence="1" id="KW-0472">Membrane</keyword>
<gene>
    <name evidence="2" type="ORF">K2U94_17620</name>
</gene>